<dbReference type="Pfam" id="PF02602">
    <property type="entry name" value="HEM4"/>
    <property type="match status" value="1"/>
</dbReference>
<dbReference type="SUPFAM" id="SSF69618">
    <property type="entry name" value="HemD-like"/>
    <property type="match status" value="1"/>
</dbReference>
<dbReference type="GO" id="GO:0033014">
    <property type="term" value="P:tetrapyrrole biosynthetic process"/>
    <property type="evidence" value="ECO:0007669"/>
    <property type="project" value="InterPro"/>
</dbReference>
<dbReference type="Proteomes" id="UP000566813">
    <property type="component" value="Unassembled WGS sequence"/>
</dbReference>
<feature type="domain" description="Tetrapyrrole biosynthesis uroporphyrinogen III synthase" evidence="1">
    <location>
        <begin position="15"/>
        <end position="216"/>
    </location>
</feature>
<evidence type="ECO:0000313" key="3">
    <source>
        <dbReference type="Proteomes" id="UP000566813"/>
    </source>
</evidence>
<dbReference type="GO" id="GO:0004852">
    <property type="term" value="F:uroporphyrinogen-III synthase activity"/>
    <property type="evidence" value="ECO:0007669"/>
    <property type="project" value="InterPro"/>
</dbReference>
<dbReference type="InterPro" id="IPR036108">
    <property type="entry name" value="4pyrrol_syn_uPrphyn_synt_sf"/>
</dbReference>
<name>A0A7X1FRS8_9SPHN</name>
<gene>
    <name evidence="2" type="ORF">H7F51_08940</name>
</gene>
<dbReference type="EMBL" id="JACLAW010000006">
    <property type="protein sequence ID" value="MBC2665649.1"/>
    <property type="molecule type" value="Genomic_DNA"/>
</dbReference>
<keyword evidence="3" id="KW-1185">Reference proteome</keyword>
<sequence>MIPLLAIRPEPGASATVAAARALGLEAEGFPLFSVRPVAWDLPDSGAFDLLLAGSANVFRHGGAGLAALRGLPIHAVGEATAEAAREAGFAVAAAGSGGLQGVLDQVRAGARVLRLAGAERVTLSLPAGVSMTERTVYESLSAPMPAALVRRLEGAAVVLLHSAEAARHFAAECGRHGVVRARLHLACIGPRVAAAAGSGWASVSTAQEPLENALLAKAAELCHT</sequence>
<accession>A0A7X1FRS8</accession>
<dbReference type="Gene3D" id="3.40.50.10090">
    <property type="match status" value="2"/>
</dbReference>
<evidence type="ECO:0000313" key="2">
    <source>
        <dbReference type="EMBL" id="MBC2665649.1"/>
    </source>
</evidence>
<organism evidence="2 3">
    <name type="scientific">Novosphingobium flavum</name>
    <dbReference type="NCBI Taxonomy" id="1778672"/>
    <lineage>
        <taxon>Bacteria</taxon>
        <taxon>Pseudomonadati</taxon>
        <taxon>Pseudomonadota</taxon>
        <taxon>Alphaproteobacteria</taxon>
        <taxon>Sphingomonadales</taxon>
        <taxon>Sphingomonadaceae</taxon>
        <taxon>Novosphingobium</taxon>
    </lineage>
</organism>
<dbReference type="AlphaFoldDB" id="A0A7X1FRS8"/>
<evidence type="ECO:0000259" key="1">
    <source>
        <dbReference type="Pfam" id="PF02602"/>
    </source>
</evidence>
<protein>
    <submittedName>
        <fullName evidence="2">Uroporphyrinogen-III synthase</fullName>
    </submittedName>
</protein>
<dbReference type="InterPro" id="IPR003754">
    <property type="entry name" value="4pyrrol_synth_uPrphyn_synth"/>
</dbReference>
<proteinExistence type="predicted"/>
<reference evidence="2 3" key="1">
    <citation type="submission" date="2020-08" db="EMBL/GenBank/DDBJ databases">
        <title>The genome sequence of type strain Novosphingobium flavum NBRC 111647.</title>
        <authorList>
            <person name="Liu Y."/>
        </authorList>
    </citation>
    <scope>NUCLEOTIDE SEQUENCE [LARGE SCALE GENOMIC DNA]</scope>
    <source>
        <strain evidence="2 3">NBRC 111647</strain>
    </source>
</reference>
<dbReference type="RefSeq" id="WP_185663915.1">
    <property type="nucleotide sequence ID" value="NZ_JACLAW010000006.1"/>
</dbReference>
<comment type="caution">
    <text evidence="2">The sequence shown here is derived from an EMBL/GenBank/DDBJ whole genome shotgun (WGS) entry which is preliminary data.</text>
</comment>